<keyword evidence="6" id="KW-0326">Glycosidase</keyword>
<keyword evidence="4 5" id="KW-0234">DNA repair</keyword>
<dbReference type="InterPro" id="IPR011034">
    <property type="entry name" value="Formyl_transferase-like_C_sf"/>
</dbReference>
<proteinExistence type="inferred from homology"/>
<dbReference type="NCBIfam" id="NF002003">
    <property type="entry name" value="PRK00802.1-3"/>
    <property type="match status" value="1"/>
</dbReference>
<sequence length="225" mass="24367">MNALSGFRPAHRTFFARDVLDVAPELLGCVLQRTDAAGTVAIRITEVEAYAGERDPGAHSYRGKTNRNKTMFGPAGHIYCYFTYGMHHAINLVTAQPGQPYGCLIRAGEVIEGAQLARTRREAKPRKTPLPERGLASGPGCVAQCFAADLTNDGDDLFDGQWRFFVPVDHTIVPHVTGPRVGLTGPGGDGTAFPWRYWIKDAPSVSTYKPGRSLSPAARLLGASR</sequence>
<dbReference type="RefSeq" id="WP_133202594.1">
    <property type="nucleotide sequence ID" value="NZ_SMRU01000002.1"/>
</dbReference>
<dbReference type="OrthoDB" id="9794313at2"/>
<reference evidence="6 7" key="1">
    <citation type="submission" date="2019-03" db="EMBL/GenBank/DDBJ databases">
        <title>Whole genome sequence of Arthrobacter sp JH1-1.</title>
        <authorList>
            <person name="Trinh H.N."/>
        </authorList>
    </citation>
    <scope>NUCLEOTIDE SEQUENCE [LARGE SCALE GENOMIC DNA]</scope>
    <source>
        <strain evidence="6 7">JH1-1</strain>
    </source>
</reference>
<comment type="caution">
    <text evidence="6">The sequence shown here is derived from an EMBL/GenBank/DDBJ whole genome shotgun (WGS) entry which is preliminary data.</text>
</comment>
<dbReference type="EC" id="3.2.2.-" evidence="5"/>
<evidence type="ECO:0000256" key="1">
    <source>
        <dbReference type="ARBA" id="ARBA00009232"/>
    </source>
</evidence>
<dbReference type="InterPro" id="IPR003180">
    <property type="entry name" value="MPG"/>
</dbReference>
<evidence type="ECO:0000313" key="7">
    <source>
        <dbReference type="Proteomes" id="UP000295511"/>
    </source>
</evidence>
<evidence type="ECO:0000313" key="6">
    <source>
        <dbReference type="EMBL" id="TDG01334.1"/>
    </source>
</evidence>
<dbReference type="EMBL" id="SMRU01000002">
    <property type="protein sequence ID" value="TDG01334.1"/>
    <property type="molecule type" value="Genomic_DNA"/>
</dbReference>
<evidence type="ECO:0000256" key="5">
    <source>
        <dbReference type="HAMAP-Rule" id="MF_00527"/>
    </source>
</evidence>
<protein>
    <recommendedName>
        <fullName evidence="5">Putative 3-methyladenine DNA glycosylase</fullName>
        <ecNumber evidence="5">3.2.2.-</ecNumber>
    </recommendedName>
</protein>
<gene>
    <name evidence="6" type="ORF">E1809_02150</name>
</gene>
<comment type="similarity">
    <text evidence="1 5">Belongs to the DNA glycosylase MPG family.</text>
</comment>
<dbReference type="Gene3D" id="3.10.300.10">
    <property type="entry name" value="Methylpurine-DNA glycosylase (MPG)"/>
    <property type="match status" value="1"/>
</dbReference>
<accession>A0A4R5KZ01</accession>
<dbReference type="CDD" id="cd00540">
    <property type="entry name" value="AAG"/>
    <property type="match status" value="1"/>
</dbReference>
<evidence type="ECO:0000256" key="2">
    <source>
        <dbReference type="ARBA" id="ARBA00022763"/>
    </source>
</evidence>
<evidence type="ECO:0000256" key="3">
    <source>
        <dbReference type="ARBA" id="ARBA00022801"/>
    </source>
</evidence>
<keyword evidence="3 5" id="KW-0378">Hydrolase</keyword>
<dbReference type="PANTHER" id="PTHR10429:SF0">
    <property type="entry name" value="DNA-3-METHYLADENINE GLYCOSYLASE"/>
    <property type="match status" value="1"/>
</dbReference>
<organism evidence="6 7">
    <name type="scientific">Arthrobacter terricola</name>
    <dbReference type="NCBI Taxonomy" id="2547396"/>
    <lineage>
        <taxon>Bacteria</taxon>
        <taxon>Bacillati</taxon>
        <taxon>Actinomycetota</taxon>
        <taxon>Actinomycetes</taxon>
        <taxon>Micrococcales</taxon>
        <taxon>Micrococcaceae</taxon>
        <taxon>Arthrobacter</taxon>
    </lineage>
</organism>
<dbReference type="HAMAP" id="MF_00527">
    <property type="entry name" value="3MGH"/>
    <property type="match status" value="1"/>
</dbReference>
<keyword evidence="7" id="KW-1185">Reference proteome</keyword>
<dbReference type="AlphaFoldDB" id="A0A4R5KZ01"/>
<dbReference type="GO" id="GO:0003905">
    <property type="term" value="F:alkylbase DNA N-glycosylase activity"/>
    <property type="evidence" value="ECO:0007669"/>
    <property type="project" value="InterPro"/>
</dbReference>
<dbReference type="NCBIfam" id="TIGR00567">
    <property type="entry name" value="3mg"/>
    <property type="match status" value="1"/>
</dbReference>
<dbReference type="GO" id="GO:0006284">
    <property type="term" value="P:base-excision repair"/>
    <property type="evidence" value="ECO:0007669"/>
    <property type="project" value="InterPro"/>
</dbReference>
<dbReference type="PANTHER" id="PTHR10429">
    <property type="entry name" value="DNA-3-METHYLADENINE GLYCOSYLASE"/>
    <property type="match status" value="1"/>
</dbReference>
<dbReference type="Pfam" id="PF02245">
    <property type="entry name" value="Pur_DNA_glyco"/>
    <property type="match status" value="1"/>
</dbReference>
<dbReference type="GO" id="GO:0003677">
    <property type="term" value="F:DNA binding"/>
    <property type="evidence" value="ECO:0007669"/>
    <property type="project" value="InterPro"/>
</dbReference>
<keyword evidence="2 5" id="KW-0227">DNA damage</keyword>
<dbReference type="Proteomes" id="UP000295511">
    <property type="component" value="Unassembled WGS sequence"/>
</dbReference>
<name>A0A4R5KZ01_9MICC</name>
<evidence type="ECO:0000256" key="4">
    <source>
        <dbReference type="ARBA" id="ARBA00023204"/>
    </source>
</evidence>
<dbReference type="InterPro" id="IPR036995">
    <property type="entry name" value="MPG_sf"/>
</dbReference>
<dbReference type="SUPFAM" id="SSF50486">
    <property type="entry name" value="FMT C-terminal domain-like"/>
    <property type="match status" value="1"/>
</dbReference>